<organism evidence="5 6">
    <name type="scientific">Pelagomonas calceolata</name>
    <dbReference type="NCBI Taxonomy" id="35677"/>
    <lineage>
        <taxon>Eukaryota</taxon>
        <taxon>Sar</taxon>
        <taxon>Stramenopiles</taxon>
        <taxon>Ochrophyta</taxon>
        <taxon>Pelagophyceae</taxon>
        <taxon>Pelagomonadales</taxon>
        <taxon>Pelagomonadaceae</taxon>
        <taxon>Pelagomonas</taxon>
    </lineage>
</organism>
<evidence type="ECO:0000256" key="2">
    <source>
        <dbReference type="ARBA" id="ARBA00023242"/>
    </source>
</evidence>
<dbReference type="AlphaFoldDB" id="A0A8J2SM11"/>
<dbReference type="Proteomes" id="UP000789595">
    <property type="component" value="Unassembled WGS sequence"/>
</dbReference>
<feature type="region of interest" description="Disordered" evidence="3">
    <location>
        <begin position="877"/>
        <end position="1056"/>
    </location>
</feature>
<evidence type="ECO:0000259" key="4">
    <source>
        <dbReference type="Pfam" id="PF04802"/>
    </source>
</evidence>
<feature type="region of interest" description="Disordered" evidence="3">
    <location>
        <begin position="1072"/>
        <end position="1100"/>
    </location>
</feature>
<dbReference type="SUPFAM" id="SSF48371">
    <property type="entry name" value="ARM repeat"/>
    <property type="match status" value="1"/>
</dbReference>
<dbReference type="InterPro" id="IPR011993">
    <property type="entry name" value="PH-like_dom_sf"/>
</dbReference>
<feature type="region of interest" description="Disordered" evidence="3">
    <location>
        <begin position="597"/>
        <end position="637"/>
    </location>
</feature>
<feature type="domain" description="Serine/threonine-protein phosphatase 4 regulatory subunit 3-like central" evidence="4">
    <location>
        <begin position="257"/>
        <end position="341"/>
    </location>
</feature>
<comment type="subcellular location">
    <subcellularLocation>
        <location evidence="1">Nucleus</location>
    </subcellularLocation>
</comment>
<feature type="compositionally biased region" description="Basic residues" evidence="3">
    <location>
        <begin position="985"/>
        <end position="995"/>
    </location>
</feature>
<protein>
    <recommendedName>
        <fullName evidence="4">Serine/threonine-protein phosphatase 4 regulatory subunit 3-like central domain-containing protein</fullName>
    </recommendedName>
</protein>
<accession>A0A8J2SM11</accession>
<dbReference type="PANTHER" id="PTHR23318">
    <property type="entry name" value="ATP SYNTHASE GAMMA-RELATED"/>
    <property type="match status" value="1"/>
</dbReference>
<feature type="compositionally biased region" description="Basic and acidic residues" evidence="3">
    <location>
        <begin position="890"/>
        <end position="900"/>
    </location>
</feature>
<feature type="compositionally biased region" description="Pro residues" evidence="3">
    <location>
        <begin position="38"/>
        <end position="54"/>
    </location>
</feature>
<feature type="compositionally biased region" description="Acidic residues" evidence="3">
    <location>
        <begin position="964"/>
        <end position="973"/>
    </location>
</feature>
<reference evidence="5" key="1">
    <citation type="submission" date="2021-11" db="EMBL/GenBank/DDBJ databases">
        <authorList>
            <consortium name="Genoscope - CEA"/>
            <person name="William W."/>
        </authorList>
    </citation>
    <scope>NUCLEOTIDE SEQUENCE</scope>
</reference>
<name>A0A8J2SM11_9STRA</name>
<evidence type="ECO:0000256" key="3">
    <source>
        <dbReference type="SAM" id="MobiDB-lite"/>
    </source>
</evidence>
<dbReference type="EMBL" id="CAKKNE010000004">
    <property type="protein sequence ID" value="CAH0374918.1"/>
    <property type="molecule type" value="Genomic_DNA"/>
</dbReference>
<dbReference type="InterPro" id="IPR006887">
    <property type="entry name" value="P4R3-like_central_dom"/>
</dbReference>
<keyword evidence="6" id="KW-1185">Reference proteome</keyword>
<dbReference type="GO" id="GO:0030289">
    <property type="term" value="C:protein phosphatase 4 complex"/>
    <property type="evidence" value="ECO:0007669"/>
    <property type="project" value="TreeGrafter"/>
</dbReference>
<evidence type="ECO:0000313" key="6">
    <source>
        <dbReference type="Proteomes" id="UP000789595"/>
    </source>
</evidence>
<feature type="compositionally biased region" description="Low complexity" evidence="3">
    <location>
        <begin position="1072"/>
        <end position="1082"/>
    </location>
</feature>
<comment type="caution">
    <text evidence="5">The sequence shown here is derived from an EMBL/GenBank/DDBJ whole genome shotgun (WGS) entry which is preliminary data.</text>
</comment>
<feature type="compositionally biased region" description="Basic and acidic residues" evidence="3">
    <location>
        <begin position="354"/>
        <end position="366"/>
    </location>
</feature>
<dbReference type="Pfam" id="PF04802">
    <property type="entry name" value="PP4R3"/>
    <property type="match status" value="2"/>
</dbReference>
<feature type="region of interest" description="Disordered" evidence="3">
    <location>
        <begin position="1"/>
        <end position="78"/>
    </location>
</feature>
<dbReference type="PANTHER" id="PTHR23318:SF0">
    <property type="entry name" value="SERINE_THREONINE-PROTEIN PHOSPHATASE 4 REGULATORY SUBUNIT 3"/>
    <property type="match status" value="1"/>
</dbReference>
<dbReference type="GO" id="GO:0005654">
    <property type="term" value="C:nucleoplasm"/>
    <property type="evidence" value="ECO:0007669"/>
    <property type="project" value="TreeGrafter"/>
</dbReference>
<proteinExistence type="predicted"/>
<feature type="region of interest" description="Disordered" evidence="3">
    <location>
        <begin position="169"/>
        <end position="193"/>
    </location>
</feature>
<evidence type="ECO:0000256" key="1">
    <source>
        <dbReference type="ARBA" id="ARBA00004123"/>
    </source>
</evidence>
<feature type="compositionally biased region" description="Basic and acidic residues" evidence="3">
    <location>
        <begin position="55"/>
        <end position="77"/>
    </location>
</feature>
<feature type="domain" description="Serine/threonine-protein phosphatase 4 regulatory subunit 3-like central" evidence="4">
    <location>
        <begin position="418"/>
        <end position="868"/>
    </location>
</feature>
<keyword evidence="2" id="KW-0539">Nucleus</keyword>
<feature type="compositionally biased region" description="Low complexity" evidence="3">
    <location>
        <begin position="974"/>
        <end position="984"/>
    </location>
</feature>
<feature type="compositionally biased region" description="Acidic residues" evidence="3">
    <location>
        <begin position="901"/>
        <end position="926"/>
    </location>
</feature>
<gene>
    <name evidence="5" type="ORF">PECAL_4P22310</name>
</gene>
<sequence>MAAEASEDGSAAVAAAQTRAQTPPPTPPQNQSEDERPTPPPTPPQPSTPEAPIKPPEDWRVKVYRLNDEGQWDDRGTGRVSLQGARVLVVSEGDRSEVLLASAPRGPNPVSRQGENILTWDACRGDDGSALADDQPSLRRGETACVALSFQEARGCDAVLGKLRAAIAIRPSSPPRDDPGPPGADPSSLEPRPSIVAEDEGATHARAFLAHVLGARGAGVASALETAAQRAPLEWRALPTPAHGVALDEWACTLARAATSLAAKERYAATLLADDALLLRQFAACFDDAEDADDVETLRKLADVAKLVVLLNEPPLVEALLDQPLFEPFLGALEYAADLKQRPDASDEEPPESPLKKDRQAAREAVAKCNGEDESDDGLLERRNTLDSNATREALPGEPRTAKQARRVPLRHLALRASVMREVLPMTDSILKARVVQNFRATVLREAALRPGMDESQFGALHALVFHNNNDILRRLHVDTDYLQRIVDLAGGAPLPDDLQNDLDDDDDDAFPKPRLDALRFLREMVGLSRNAQPSARDALYRHLFVEADLYGALAQAFADCGAGASLSVSSDRQRQARLCSVEVVATALRVDAASLRRDSVARPPPAPPSWFTKQSRQKGNNDDEAPPGPVKKRARLQSDTSTPCLFGVLRCLALTDDDAATRLHAADACRLVLDAGAPDDSEGDEFLAEFYEHYMPWLVEPLYDCGVENNKVKRGPACAYACEILAHCVRAHRYRMKYFVLRHNVAGRVVTCLESAVEVGDKPLQLAALRFVRACVGAKDDFYARYLVKNGSLAPVLKLLSSDVQVSTNSRLQPGDSLVTSAVAELAEFVRSENVKGLVAHLVEQHAGALSRSATHRPLLEGLETRHAQNRDLVARAGRSATDDVGSEVQRERRARIAEQDGEEAYFDDDDDDDLDENSSDDDESAASSSDGSSSVDSNRSPLHASAAPQRRIDKMRSGTPPTEDDSSDEASSDGSRGTSPRRSPGRRRAKRKPPIVGVAPQQKKRREDSSASSDSSDDDDSFRPPPRREDVSASPPPVFGGGAGRFAAPPFGRHAPAPLVVKKIEWSPDRAAAADGFARATSPPRPPTEVENNSGGGT</sequence>
<evidence type="ECO:0000313" key="5">
    <source>
        <dbReference type="EMBL" id="CAH0374918.1"/>
    </source>
</evidence>
<dbReference type="InterPro" id="IPR016024">
    <property type="entry name" value="ARM-type_fold"/>
</dbReference>
<feature type="compositionally biased region" description="Low complexity" evidence="3">
    <location>
        <begin position="927"/>
        <end position="942"/>
    </location>
</feature>
<feature type="region of interest" description="Disordered" evidence="3">
    <location>
        <begin position="340"/>
        <end position="405"/>
    </location>
</feature>
<dbReference type="OrthoDB" id="206215at2759"/>
<dbReference type="Gene3D" id="2.30.29.30">
    <property type="entry name" value="Pleckstrin-homology domain (PH domain)/Phosphotyrosine-binding domain (PTB)"/>
    <property type="match status" value="1"/>
</dbReference>
<dbReference type="InterPro" id="IPR051137">
    <property type="entry name" value="PP4R3-like"/>
</dbReference>
<feature type="compositionally biased region" description="Low complexity" evidence="3">
    <location>
        <begin position="1"/>
        <end position="21"/>
    </location>
</feature>
<dbReference type="GO" id="GO:0072542">
    <property type="term" value="F:protein phosphatase activator activity"/>
    <property type="evidence" value="ECO:0007669"/>
    <property type="project" value="TreeGrafter"/>
</dbReference>